<evidence type="ECO:0000313" key="1">
    <source>
        <dbReference type="EMBL" id="RZU28931.1"/>
    </source>
</evidence>
<sequence>MADIDVQDQCNKLTKKKALISEGFHYKRNR</sequence>
<protein>
    <submittedName>
        <fullName evidence="1">Uncharacterized protein</fullName>
    </submittedName>
</protein>
<reference evidence="1 2" key="1">
    <citation type="submission" date="2019-02" db="EMBL/GenBank/DDBJ databases">
        <title>Genomic Encyclopedia of Archaeal and Bacterial Type Strains, Phase II (KMG-II): from individual species to whole genera.</title>
        <authorList>
            <person name="Goeker M."/>
        </authorList>
    </citation>
    <scope>NUCLEOTIDE SEQUENCE [LARGE SCALE GENOMIC DNA]</scope>
    <source>
        <strain evidence="1 2">DSM 18101</strain>
    </source>
</reference>
<proteinExistence type="predicted"/>
<dbReference type="AlphaFoldDB" id="A0A4Q7XYT2"/>
<keyword evidence="2" id="KW-1185">Reference proteome</keyword>
<comment type="caution">
    <text evidence="1">The sequence shown here is derived from an EMBL/GenBank/DDBJ whole genome shotgun (WGS) entry which is preliminary data.</text>
</comment>
<accession>A0A4Q7XYT2</accession>
<organism evidence="1 2">
    <name type="scientific">Edaphobacter modestus</name>
    <dbReference type="NCBI Taxonomy" id="388466"/>
    <lineage>
        <taxon>Bacteria</taxon>
        <taxon>Pseudomonadati</taxon>
        <taxon>Acidobacteriota</taxon>
        <taxon>Terriglobia</taxon>
        <taxon>Terriglobales</taxon>
        <taxon>Acidobacteriaceae</taxon>
        <taxon>Edaphobacter</taxon>
    </lineage>
</organism>
<evidence type="ECO:0000313" key="2">
    <source>
        <dbReference type="Proteomes" id="UP000292958"/>
    </source>
</evidence>
<gene>
    <name evidence="1" type="ORF">BDD14_6516</name>
</gene>
<dbReference type="Proteomes" id="UP000292958">
    <property type="component" value="Unassembled WGS sequence"/>
</dbReference>
<dbReference type="EMBL" id="SHKW01000008">
    <property type="protein sequence ID" value="RZU28931.1"/>
    <property type="molecule type" value="Genomic_DNA"/>
</dbReference>
<name>A0A4Q7XYT2_9BACT</name>